<proteinExistence type="inferred from homology"/>
<evidence type="ECO:0000256" key="3">
    <source>
        <dbReference type="SAM" id="MobiDB-lite"/>
    </source>
</evidence>
<evidence type="ECO:0000256" key="2">
    <source>
        <dbReference type="ARBA" id="ARBA00023125"/>
    </source>
</evidence>
<dbReference type="GO" id="GO:0032422">
    <property type="term" value="F:purine-rich negative regulatory element binding"/>
    <property type="evidence" value="ECO:0007669"/>
    <property type="project" value="InterPro"/>
</dbReference>
<dbReference type="GO" id="GO:0000977">
    <property type="term" value="F:RNA polymerase II transcription regulatory region sequence-specific DNA binding"/>
    <property type="evidence" value="ECO:0007669"/>
    <property type="project" value="InterPro"/>
</dbReference>
<evidence type="ECO:0000313" key="4">
    <source>
        <dbReference type="EMBL" id="SHG61275.1"/>
    </source>
</evidence>
<name>A0A1M5L8L6_9BACT</name>
<dbReference type="InterPro" id="IPR006628">
    <property type="entry name" value="PUR-bd_fam"/>
</dbReference>
<dbReference type="Gene3D" id="3.10.450.700">
    <property type="match status" value="1"/>
</dbReference>
<reference evidence="4 5" key="1">
    <citation type="submission" date="2016-11" db="EMBL/GenBank/DDBJ databases">
        <authorList>
            <person name="Jaros S."/>
            <person name="Januszkiewicz K."/>
            <person name="Wedrychowicz H."/>
        </authorList>
    </citation>
    <scope>NUCLEOTIDE SEQUENCE [LARGE SCALE GENOMIC DNA]</scope>
    <source>
        <strain evidence="4 5">DSM 24574</strain>
    </source>
</reference>
<evidence type="ECO:0000313" key="5">
    <source>
        <dbReference type="Proteomes" id="UP000184212"/>
    </source>
</evidence>
<dbReference type="STRING" id="947013.SAMN04488109_1077"/>
<organism evidence="4 5">
    <name type="scientific">Chryseolinea serpens</name>
    <dbReference type="NCBI Taxonomy" id="947013"/>
    <lineage>
        <taxon>Bacteria</taxon>
        <taxon>Pseudomonadati</taxon>
        <taxon>Bacteroidota</taxon>
        <taxon>Cytophagia</taxon>
        <taxon>Cytophagales</taxon>
        <taxon>Fulvivirgaceae</taxon>
        <taxon>Chryseolinea</taxon>
    </lineage>
</organism>
<dbReference type="Pfam" id="PF11680">
    <property type="entry name" value="DUF3276"/>
    <property type="match status" value="1"/>
</dbReference>
<dbReference type="EMBL" id="FQWQ01000001">
    <property type="protein sequence ID" value="SHG61275.1"/>
    <property type="molecule type" value="Genomic_DNA"/>
</dbReference>
<comment type="similarity">
    <text evidence="1">Belongs to the PUR DNA-binding protein family.</text>
</comment>
<dbReference type="RefSeq" id="WP_073131758.1">
    <property type="nucleotide sequence ID" value="NZ_FQWQ01000001.1"/>
</dbReference>
<sequence length="121" mass="14411">MEENKTNGRDEIYSTKVKAGKRTYFFDVKATRSNDYYLTITESKKRFKEDGFTYEKHKIFLYKEDFNKFVEALNNTVNHVKHELMPNVDFTQFDHVHEREEAEAETTTAKTPGLDTELKWD</sequence>
<evidence type="ECO:0000256" key="1">
    <source>
        <dbReference type="ARBA" id="ARBA00009251"/>
    </source>
</evidence>
<protein>
    <recommendedName>
        <fullName evidence="6">DNA-binding protein</fullName>
    </recommendedName>
</protein>
<gene>
    <name evidence="4" type="ORF">SAMN04488109_1077</name>
</gene>
<dbReference type="OrthoDB" id="765973at2"/>
<keyword evidence="2" id="KW-0238">DNA-binding</keyword>
<keyword evidence="5" id="KW-1185">Reference proteome</keyword>
<evidence type="ECO:0008006" key="6">
    <source>
        <dbReference type="Google" id="ProtNLM"/>
    </source>
</evidence>
<feature type="region of interest" description="Disordered" evidence="3">
    <location>
        <begin position="99"/>
        <end position="121"/>
    </location>
</feature>
<dbReference type="AlphaFoldDB" id="A0A1M5L8L6"/>
<accession>A0A1M5L8L6</accession>
<dbReference type="Proteomes" id="UP000184212">
    <property type="component" value="Unassembled WGS sequence"/>
</dbReference>
<dbReference type="SMART" id="SM00712">
    <property type="entry name" value="PUR"/>
    <property type="match status" value="1"/>
</dbReference>